<comment type="caution">
    <text evidence="2">The sequence shown here is derived from an EMBL/GenBank/DDBJ whole genome shotgun (WGS) entry which is preliminary data.</text>
</comment>
<dbReference type="RefSeq" id="WP_146815168.1">
    <property type="nucleotide sequence ID" value="NZ_BJYA01000004.1"/>
</dbReference>
<organism evidence="2 3">
    <name type="scientific">Alkalibacillus haloalkaliphilus</name>
    <dbReference type="NCBI Taxonomy" id="94136"/>
    <lineage>
        <taxon>Bacteria</taxon>
        <taxon>Bacillati</taxon>
        <taxon>Bacillota</taxon>
        <taxon>Bacilli</taxon>
        <taxon>Bacillales</taxon>
        <taxon>Bacillaceae</taxon>
        <taxon>Alkalibacillus</taxon>
    </lineage>
</organism>
<feature type="transmembrane region" description="Helical" evidence="1">
    <location>
        <begin position="24"/>
        <end position="43"/>
    </location>
</feature>
<dbReference type="OrthoDB" id="2080990at2"/>
<proteinExistence type="predicted"/>
<dbReference type="Proteomes" id="UP000321440">
    <property type="component" value="Unassembled WGS sequence"/>
</dbReference>
<reference evidence="2 3" key="1">
    <citation type="submission" date="2019-07" db="EMBL/GenBank/DDBJ databases">
        <title>Whole genome shotgun sequence of Alkalibacillus haloalkaliphilus NBRC 103110.</title>
        <authorList>
            <person name="Hosoyama A."/>
            <person name="Uohara A."/>
            <person name="Ohji S."/>
            <person name="Ichikawa N."/>
        </authorList>
    </citation>
    <scope>NUCLEOTIDE SEQUENCE [LARGE SCALE GENOMIC DNA]</scope>
    <source>
        <strain evidence="2 3">NBRC 103110</strain>
    </source>
</reference>
<name>A0A511W2K5_9BACI</name>
<keyword evidence="1" id="KW-0472">Membrane</keyword>
<evidence type="ECO:0000313" key="2">
    <source>
        <dbReference type="EMBL" id="GEN45319.1"/>
    </source>
</evidence>
<keyword evidence="3" id="KW-1185">Reference proteome</keyword>
<evidence type="ECO:0000313" key="3">
    <source>
        <dbReference type="Proteomes" id="UP000321440"/>
    </source>
</evidence>
<dbReference type="AlphaFoldDB" id="A0A511W2K5"/>
<accession>A0A511W2K5</accession>
<protein>
    <submittedName>
        <fullName evidence="2">Uncharacterized protein</fullName>
    </submittedName>
</protein>
<gene>
    <name evidence="2" type="ORF">AHA02nite_10950</name>
</gene>
<keyword evidence="1" id="KW-1133">Transmembrane helix</keyword>
<keyword evidence="1" id="KW-0812">Transmembrane</keyword>
<evidence type="ECO:0000256" key="1">
    <source>
        <dbReference type="SAM" id="Phobius"/>
    </source>
</evidence>
<sequence length="66" mass="7294">MSLLLALAFGGISTLTTSNTLTAFLIGLILYNLIQFLITIIPLKYPKWMSMSGSSDGLKILYLLRQ</sequence>
<dbReference type="EMBL" id="BJYA01000004">
    <property type="protein sequence ID" value="GEN45319.1"/>
    <property type="molecule type" value="Genomic_DNA"/>
</dbReference>